<dbReference type="Pfam" id="PF04055">
    <property type="entry name" value="Radical_SAM"/>
    <property type="match status" value="1"/>
</dbReference>
<accession>A0A1T4VVS9</accession>
<keyword evidence="3" id="KW-0949">S-adenosyl-L-methionine</keyword>
<dbReference type="OrthoDB" id="9764628at2"/>
<protein>
    <submittedName>
        <fullName evidence="8">Radical SAM superfamily protein</fullName>
    </submittedName>
</protein>
<dbReference type="EMBL" id="FUYA01000003">
    <property type="protein sequence ID" value="SKA69057.1"/>
    <property type="molecule type" value="Genomic_DNA"/>
</dbReference>
<evidence type="ECO:0000256" key="3">
    <source>
        <dbReference type="ARBA" id="ARBA00022691"/>
    </source>
</evidence>
<dbReference type="SUPFAM" id="SSF102114">
    <property type="entry name" value="Radical SAM enzymes"/>
    <property type="match status" value="1"/>
</dbReference>
<name>A0A1T4VVS9_9BACT</name>
<evidence type="ECO:0000256" key="6">
    <source>
        <dbReference type="ARBA" id="ARBA00023014"/>
    </source>
</evidence>
<dbReference type="RefSeq" id="WP_078684333.1">
    <property type="nucleotide sequence ID" value="NZ_FUYA01000003.1"/>
</dbReference>
<dbReference type="Proteomes" id="UP000189733">
    <property type="component" value="Unassembled WGS sequence"/>
</dbReference>
<proteinExistence type="predicted"/>
<dbReference type="GO" id="GO:0046872">
    <property type="term" value="F:metal ion binding"/>
    <property type="evidence" value="ECO:0007669"/>
    <property type="project" value="UniProtKB-KW"/>
</dbReference>
<evidence type="ECO:0000256" key="4">
    <source>
        <dbReference type="ARBA" id="ARBA00022723"/>
    </source>
</evidence>
<evidence type="ECO:0000313" key="9">
    <source>
        <dbReference type="Proteomes" id="UP000189733"/>
    </source>
</evidence>
<dbReference type="AlphaFoldDB" id="A0A1T4VVS9"/>
<evidence type="ECO:0000256" key="5">
    <source>
        <dbReference type="ARBA" id="ARBA00023004"/>
    </source>
</evidence>
<dbReference type="Gene3D" id="3.20.20.70">
    <property type="entry name" value="Aldolase class I"/>
    <property type="match status" value="1"/>
</dbReference>
<evidence type="ECO:0000259" key="7">
    <source>
        <dbReference type="PROSITE" id="PS51918"/>
    </source>
</evidence>
<evidence type="ECO:0000313" key="8">
    <source>
        <dbReference type="EMBL" id="SKA69057.1"/>
    </source>
</evidence>
<keyword evidence="6" id="KW-0411">Iron-sulfur</keyword>
<dbReference type="PANTHER" id="PTHR30352">
    <property type="entry name" value="PYRUVATE FORMATE-LYASE-ACTIVATING ENZYME"/>
    <property type="match status" value="1"/>
</dbReference>
<sequence>MPPKIRPSLLYADKDGKIYDHPGLSMLTRRGDEFAQPRPDDLTPLPPGSDLFLLPGRRAVGFDEETGEAIELEENAVAAFVCPGYTVTGIAAYDTDEDAPMLSLAAFAAVGYANGKFWVAAKKVDEDRRQVFDHIPNSRIESGAQKLLRTYPDNRLLGHLARCALTFCCPAAKNLALGRYEAPLPTSQTCNARCIGCISYQPEDSGFESPQNRITFRPTPHEVTEIMALHNKREKKRPVYSFGQGCEGEPLTEAKLLTQSIQMFRDAGGTGTVNINTNASRTETIEPLAKAGLDSIRVSMNSANPSLYKAYYRPKGYEGLENVKDTIREAKKNGIFVSLNYFFFPGVSDTESELGMLQDFVTDLKVDFIQLRNLNLDPELYLNLAAPYVPGPSMGFKNFKRRLKKAAPWVNFGYFNPFLEK</sequence>
<dbReference type="GO" id="GO:0003824">
    <property type="term" value="F:catalytic activity"/>
    <property type="evidence" value="ECO:0007669"/>
    <property type="project" value="InterPro"/>
</dbReference>
<gene>
    <name evidence="8" type="ORF">SAMN02745702_01023</name>
</gene>
<dbReference type="InterPro" id="IPR007197">
    <property type="entry name" value="rSAM"/>
</dbReference>
<dbReference type="SFLD" id="SFLDG01109">
    <property type="entry name" value="Uncharacterised_Radical_SAM_Su"/>
    <property type="match status" value="1"/>
</dbReference>
<evidence type="ECO:0000256" key="1">
    <source>
        <dbReference type="ARBA" id="ARBA00001966"/>
    </source>
</evidence>
<dbReference type="InterPro" id="IPR034457">
    <property type="entry name" value="Organic_radical-activating"/>
</dbReference>
<keyword evidence="2" id="KW-0004">4Fe-4S</keyword>
<dbReference type="PROSITE" id="PS51918">
    <property type="entry name" value="RADICAL_SAM"/>
    <property type="match status" value="1"/>
</dbReference>
<dbReference type="STRING" id="1121442.SAMN02745702_01023"/>
<keyword evidence="9" id="KW-1185">Reference proteome</keyword>
<reference evidence="8 9" key="1">
    <citation type="submission" date="2017-02" db="EMBL/GenBank/DDBJ databases">
        <authorList>
            <person name="Peterson S.W."/>
        </authorList>
    </citation>
    <scope>NUCLEOTIDE SEQUENCE [LARGE SCALE GENOMIC DNA]</scope>
    <source>
        <strain evidence="8 9">DSM 18034</strain>
    </source>
</reference>
<comment type="cofactor">
    <cofactor evidence="1">
        <name>[4Fe-4S] cluster</name>
        <dbReference type="ChEBI" id="CHEBI:49883"/>
    </cofactor>
</comment>
<feature type="domain" description="Radical SAM core" evidence="7">
    <location>
        <begin position="176"/>
        <end position="411"/>
    </location>
</feature>
<dbReference type="PANTHER" id="PTHR30352:SF5">
    <property type="entry name" value="PYRUVATE FORMATE-LYASE 1-ACTIVATING ENZYME"/>
    <property type="match status" value="1"/>
</dbReference>
<dbReference type="GO" id="GO:0051539">
    <property type="term" value="F:4 iron, 4 sulfur cluster binding"/>
    <property type="evidence" value="ECO:0007669"/>
    <property type="project" value="UniProtKB-KW"/>
</dbReference>
<dbReference type="SFLD" id="SFLDS00029">
    <property type="entry name" value="Radical_SAM"/>
    <property type="match status" value="1"/>
</dbReference>
<keyword evidence="5" id="KW-0408">Iron</keyword>
<dbReference type="InterPro" id="IPR058240">
    <property type="entry name" value="rSAM_sf"/>
</dbReference>
<keyword evidence="4" id="KW-0479">Metal-binding</keyword>
<dbReference type="InterPro" id="IPR013785">
    <property type="entry name" value="Aldolase_TIM"/>
</dbReference>
<evidence type="ECO:0000256" key="2">
    <source>
        <dbReference type="ARBA" id="ARBA00022485"/>
    </source>
</evidence>
<dbReference type="CDD" id="cd01335">
    <property type="entry name" value="Radical_SAM"/>
    <property type="match status" value="1"/>
</dbReference>
<organism evidence="8 9">
    <name type="scientific">Desulfobaculum bizertense DSM 18034</name>
    <dbReference type="NCBI Taxonomy" id="1121442"/>
    <lineage>
        <taxon>Bacteria</taxon>
        <taxon>Pseudomonadati</taxon>
        <taxon>Thermodesulfobacteriota</taxon>
        <taxon>Desulfovibrionia</taxon>
        <taxon>Desulfovibrionales</taxon>
        <taxon>Desulfovibrionaceae</taxon>
        <taxon>Desulfobaculum</taxon>
    </lineage>
</organism>